<dbReference type="EMBL" id="JF429417">
    <property type="protein sequence ID" value="AEQ20613.1"/>
    <property type="molecule type" value="Genomic_DNA"/>
</dbReference>
<proteinExistence type="predicted"/>
<sequence>MGFLGAASRLIDSTDTDIWITGRGVPCFEFPVPLERRFVEIAHSVPGVGLASRICTRLVQFRMRDGRRQMVALVGADTTVGRRFPIPHIAGGATVEPDALLVDRSNTELLDLGRIPAEVEINDQRARVTGETSGFSSFLGSPYVFTSYGDAARYMGLDSQETMFIALRVSGRVTVRDVQNGLKARLPSVDVWTRAQFSRKARTYWLTQTGAGGAILMAAMLGFCIGLAVVSQSVYATTMENLEEFATLKAMGASRQFVTGVILAQALICGIAGYLLGLAITFPMIQAAKAGIPWVTSPWWLPVCVLIPTLGMCALASLMSVRAALSVEPAKVFRA</sequence>
<keyword evidence="4 7" id="KW-0812">Transmembrane</keyword>
<evidence type="ECO:0000256" key="7">
    <source>
        <dbReference type="SAM" id="Phobius"/>
    </source>
</evidence>
<accession>G4WW11</accession>
<reference evidence="9" key="1">
    <citation type="journal article" date="2004" name="Appl. Environ. Microbiol.">
        <title>Long-chain N-acyltyrosine synthases from environmental DNA.</title>
        <authorList>
            <person name="Brady S.F."/>
            <person name="Chao C.J."/>
            <person name="Clardy J."/>
        </authorList>
    </citation>
    <scope>NUCLEOTIDE SEQUENCE</scope>
</reference>
<dbReference type="GO" id="GO:0005886">
    <property type="term" value="C:plasma membrane"/>
    <property type="evidence" value="ECO:0007669"/>
    <property type="project" value="UniProtKB-SubCell"/>
</dbReference>
<dbReference type="PANTHER" id="PTHR43738">
    <property type="entry name" value="ABC TRANSPORTER, MEMBRANE PROTEIN"/>
    <property type="match status" value="1"/>
</dbReference>
<evidence type="ECO:0000256" key="6">
    <source>
        <dbReference type="ARBA" id="ARBA00023136"/>
    </source>
</evidence>
<protein>
    <submittedName>
        <fullName evidence="9">LolE permease component of an ABC-transporter system</fullName>
    </submittedName>
</protein>
<dbReference type="InterPro" id="IPR051125">
    <property type="entry name" value="ABC-4/HrtB_transporter"/>
</dbReference>
<feature type="transmembrane region" description="Helical" evidence="7">
    <location>
        <begin position="300"/>
        <end position="325"/>
    </location>
</feature>
<keyword evidence="6 7" id="KW-0472">Membrane</keyword>
<feature type="domain" description="ABC3 transporter permease C-terminal" evidence="8">
    <location>
        <begin position="219"/>
        <end position="329"/>
    </location>
</feature>
<dbReference type="Pfam" id="PF02687">
    <property type="entry name" value="FtsX"/>
    <property type="match status" value="1"/>
</dbReference>
<evidence type="ECO:0000256" key="1">
    <source>
        <dbReference type="ARBA" id="ARBA00004651"/>
    </source>
</evidence>
<organism evidence="9">
    <name type="scientific">uncultured bacterium CSLF43</name>
    <dbReference type="NCBI Taxonomy" id="1091575"/>
    <lineage>
        <taxon>Bacteria</taxon>
        <taxon>environmental samples</taxon>
    </lineage>
</organism>
<keyword evidence="2" id="KW-0813">Transport</keyword>
<evidence type="ECO:0000256" key="5">
    <source>
        <dbReference type="ARBA" id="ARBA00022989"/>
    </source>
</evidence>
<dbReference type="AlphaFoldDB" id="G4WW11"/>
<name>G4WW11_9BACT</name>
<evidence type="ECO:0000259" key="8">
    <source>
        <dbReference type="Pfam" id="PF02687"/>
    </source>
</evidence>
<reference evidence="9" key="2">
    <citation type="journal article" date="2011" name="J. Bacteriol.">
        <title>Long-chain N-acyl amino acid synthases are linked to the putative PEP-CTERM/exosortase protein-sorting system in Gram-negative bacteria.</title>
        <authorList>
            <person name="Craig J.W."/>
            <person name="Cherry M.A."/>
            <person name="Brady S.F."/>
        </authorList>
    </citation>
    <scope>NUCLEOTIDE SEQUENCE</scope>
</reference>
<evidence type="ECO:0000313" key="9">
    <source>
        <dbReference type="EMBL" id="AEQ20613.1"/>
    </source>
</evidence>
<evidence type="ECO:0000256" key="4">
    <source>
        <dbReference type="ARBA" id="ARBA00022692"/>
    </source>
</evidence>
<dbReference type="PANTHER" id="PTHR43738:SF1">
    <property type="entry name" value="HEMIN TRANSPORT SYSTEM PERMEASE PROTEIN HRTB-RELATED"/>
    <property type="match status" value="1"/>
</dbReference>
<comment type="subcellular location">
    <subcellularLocation>
        <location evidence="1">Cell membrane</location>
        <topology evidence="1">Multi-pass membrane protein</topology>
    </subcellularLocation>
</comment>
<feature type="transmembrane region" description="Helical" evidence="7">
    <location>
        <begin position="257"/>
        <end position="280"/>
    </location>
</feature>
<evidence type="ECO:0000256" key="3">
    <source>
        <dbReference type="ARBA" id="ARBA00022475"/>
    </source>
</evidence>
<evidence type="ECO:0000256" key="2">
    <source>
        <dbReference type="ARBA" id="ARBA00022448"/>
    </source>
</evidence>
<keyword evidence="3" id="KW-1003">Cell membrane</keyword>
<keyword evidence="5 7" id="KW-1133">Transmembrane helix</keyword>
<feature type="transmembrane region" description="Helical" evidence="7">
    <location>
        <begin position="214"/>
        <end position="236"/>
    </location>
</feature>
<dbReference type="InterPro" id="IPR003838">
    <property type="entry name" value="ABC3_permease_C"/>
</dbReference>